<dbReference type="AlphaFoldDB" id="A0A9Q1M1M6"/>
<feature type="region of interest" description="Disordered" evidence="1">
    <location>
        <begin position="1"/>
        <end position="30"/>
    </location>
</feature>
<evidence type="ECO:0000313" key="2">
    <source>
        <dbReference type="EMBL" id="KAJ8547259.1"/>
    </source>
</evidence>
<name>A0A9Q1M1M6_9SOLA</name>
<dbReference type="EMBL" id="JAJAGQ010000012">
    <property type="protein sequence ID" value="KAJ8547259.1"/>
    <property type="molecule type" value="Genomic_DNA"/>
</dbReference>
<accession>A0A9Q1M1M6</accession>
<organism evidence="2 3">
    <name type="scientific">Anisodus acutangulus</name>
    <dbReference type="NCBI Taxonomy" id="402998"/>
    <lineage>
        <taxon>Eukaryota</taxon>
        <taxon>Viridiplantae</taxon>
        <taxon>Streptophyta</taxon>
        <taxon>Embryophyta</taxon>
        <taxon>Tracheophyta</taxon>
        <taxon>Spermatophyta</taxon>
        <taxon>Magnoliopsida</taxon>
        <taxon>eudicotyledons</taxon>
        <taxon>Gunneridae</taxon>
        <taxon>Pentapetalae</taxon>
        <taxon>asterids</taxon>
        <taxon>lamiids</taxon>
        <taxon>Solanales</taxon>
        <taxon>Solanaceae</taxon>
        <taxon>Solanoideae</taxon>
        <taxon>Hyoscyameae</taxon>
        <taxon>Anisodus</taxon>
    </lineage>
</organism>
<evidence type="ECO:0000256" key="1">
    <source>
        <dbReference type="SAM" id="MobiDB-lite"/>
    </source>
</evidence>
<proteinExistence type="predicted"/>
<sequence length="116" mass="12363">MEGSNSGVTVVGSDAPSDYHVAPRTTENPTSQVVVSPTLATAMYVGLSVKKKEERAPLGSGGSGHMPRWMAMWTIFTTRHCPVSIQVGPLKRSVPTFVLELLGLVVGKSYSSLRCS</sequence>
<protein>
    <submittedName>
        <fullName evidence="2">Uncharacterized protein</fullName>
    </submittedName>
</protein>
<keyword evidence="3" id="KW-1185">Reference proteome</keyword>
<comment type="caution">
    <text evidence="2">The sequence shown here is derived from an EMBL/GenBank/DDBJ whole genome shotgun (WGS) entry which is preliminary data.</text>
</comment>
<dbReference type="Proteomes" id="UP001152561">
    <property type="component" value="Unassembled WGS sequence"/>
</dbReference>
<dbReference type="OrthoDB" id="1938809at2759"/>
<reference evidence="3" key="1">
    <citation type="journal article" date="2023" name="Proc. Natl. Acad. Sci. U.S.A.">
        <title>Genomic and structural basis for evolution of tropane alkaloid biosynthesis.</title>
        <authorList>
            <person name="Wanga Y.-J."/>
            <person name="Taina T."/>
            <person name="Yua J.-Y."/>
            <person name="Lia J."/>
            <person name="Xua B."/>
            <person name="Chenc J."/>
            <person name="D'Auriad J.C."/>
            <person name="Huanga J.-P."/>
            <person name="Huanga S.-X."/>
        </authorList>
    </citation>
    <scope>NUCLEOTIDE SEQUENCE [LARGE SCALE GENOMIC DNA]</scope>
    <source>
        <strain evidence="3">cv. KIB-2019</strain>
    </source>
</reference>
<evidence type="ECO:0000313" key="3">
    <source>
        <dbReference type="Proteomes" id="UP001152561"/>
    </source>
</evidence>
<gene>
    <name evidence="2" type="ORF">K7X08_010845</name>
</gene>